<evidence type="ECO:0000256" key="4">
    <source>
        <dbReference type="SAM" id="MobiDB-lite"/>
    </source>
</evidence>
<dbReference type="InterPro" id="IPR007858">
    <property type="entry name" value="Dpy-30_motif"/>
</dbReference>
<feature type="compositionally biased region" description="Basic and acidic residues" evidence="4">
    <location>
        <begin position="641"/>
        <end position="656"/>
    </location>
</feature>
<dbReference type="EMBL" id="LN714483">
    <property type="protein sequence ID" value="CEL67711.1"/>
    <property type="molecule type" value="Genomic_DNA"/>
</dbReference>
<feature type="region of interest" description="Disordered" evidence="4">
    <location>
        <begin position="413"/>
        <end position="462"/>
    </location>
</feature>
<protein>
    <submittedName>
        <fullName evidence="5">Dpy-30 motif containing protein, putative</fullName>
    </submittedName>
</protein>
<dbReference type="CDD" id="cd22965">
    <property type="entry name" value="DD_DPY30_SDC1"/>
    <property type="match status" value="1"/>
</dbReference>
<name>A0A0F7UF85_NEOCL</name>
<evidence type="ECO:0000256" key="3">
    <source>
        <dbReference type="ARBA" id="ARBA00023242"/>
    </source>
</evidence>
<gene>
    <name evidence="5" type="ORF">BN1204_035020</name>
</gene>
<evidence type="ECO:0000313" key="5">
    <source>
        <dbReference type="EMBL" id="CEL67711.1"/>
    </source>
</evidence>
<sequence>MKSIAPSSSEATSRLHSEGDPEKNTSAFSAASADQSPLLIFHIDADNAVVLSTRFSPQRQGVSARDGHEVPPTEDCSARNYASHLLAEFMWGTLDPETGNWIPVSETPSCEPPLADDSLITFGHFLRTRHTASDPGDPGVGENIRKALQAFGQVEAKKKLQQTYRSKKKRREPSSEGRAETDGRQESKFGAARTGEVLSDVHSQLMKRMSLPLTVRLGLGCETLNGGEILSTPNNFPSGKASDGTCSAHVSSSSIPSPAPRTVATSRDENSSVASEVLPSASGSSERVDREKPDSGEDRAAYWERLKRGYWYTMPYFFHTLFRLIKEKMNFKLVFYTRDHANGEHIRGLVREINDLCEGKHPAFNGDNRTKQVFLDGRKKSRDLRISASQIGSLSLASAAGSPIPPWPSPFSSAGCASRYSDQGPSKEDGGAGGLRGNNDNVKSTEPTLPPQGGHTRCKSPVWSLSFPGSDTQYEGIQEIYTAINHEMLNRYNVLFLCFGADASFGPGSSSDTVPSLSLNANSYEANPHLPSASLDTTACPATSGPSAPATAPVSYSFAQETVEETGEERGKASVPGVSSGSVPQPSAAWEEGTEESPNQDPRRRVFSSAASPNASVKPVPSTERTRANDFLPSSATSWDVGRRNHETSCGYSRDEESTVSLDEPFRDFSSPSRLFSLSAPLTPLPVLVDPADLTRHHICLGAPSLLSVSDALSYIPTLTVLEAVGGTALFDAAAKDRTPIPSSDASCGYRGENGAEHPIRTPNRYSLVGERVGSHAEANGMARATNLSGCSFSNVEQSPAETLGEKEGKLSAYLVVDPVYSVVMPEPCSLIANLDYICNLVQVILLQRLRLLSPVSDGSAHILRTRWKPASLWEAGNVSSELSRFSNQKKPEGLTGSKLARCHSDRGNANGEDSVSVSTALSQVTRHGCGKETVRPRFLTFVDRFASLGSEEIKALPPREYLKATVIPVLLPAIESVTRDRPEDPVSWIAFYLLRHATRFNRTEKQVGRDHPELFRLFTSLASGSERPRETSPSLPRKGSGGSSVLSSSHASAARSESTADGVKPT</sequence>
<feature type="region of interest" description="Disordered" evidence="4">
    <location>
        <begin position="1021"/>
        <end position="1067"/>
    </location>
</feature>
<feature type="region of interest" description="Disordered" evidence="4">
    <location>
        <begin position="1"/>
        <end position="30"/>
    </location>
</feature>
<dbReference type="PANTHER" id="PTHR36960:SF1">
    <property type="entry name" value="SI:DKEY-32E6.3"/>
    <property type="match status" value="1"/>
</dbReference>
<organism evidence="5">
    <name type="scientific">Neospora caninum (strain Liverpool)</name>
    <dbReference type="NCBI Taxonomy" id="572307"/>
    <lineage>
        <taxon>Eukaryota</taxon>
        <taxon>Sar</taxon>
        <taxon>Alveolata</taxon>
        <taxon>Apicomplexa</taxon>
        <taxon>Conoidasida</taxon>
        <taxon>Coccidia</taxon>
        <taxon>Eucoccidiorida</taxon>
        <taxon>Eimeriorina</taxon>
        <taxon>Sarcocystidae</taxon>
        <taxon>Neospora</taxon>
    </lineage>
</organism>
<feature type="compositionally biased region" description="Basic and acidic residues" evidence="4">
    <location>
        <begin position="286"/>
        <end position="296"/>
    </location>
</feature>
<dbReference type="Pfam" id="PF05186">
    <property type="entry name" value="Dpy-30"/>
    <property type="match status" value="1"/>
</dbReference>
<comment type="subcellular location">
    <subcellularLocation>
        <location evidence="1">Nucleus</location>
    </subcellularLocation>
</comment>
<evidence type="ECO:0000256" key="1">
    <source>
        <dbReference type="ARBA" id="ARBA00004123"/>
    </source>
</evidence>
<dbReference type="AlphaFoldDB" id="A0A0F7UF85"/>
<keyword evidence="3" id="KW-0539">Nucleus</keyword>
<comment type="similarity">
    <text evidence="2">Belongs to the dpy-30 family.</text>
</comment>
<dbReference type="PANTHER" id="PTHR36960">
    <property type="entry name" value="SI:DKEY-32E6.3"/>
    <property type="match status" value="1"/>
</dbReference>
<reference evidence="5" key="1">
    <citation type="journal article" date="2015" name="PLoS ONE">
        <title>Comprehensive Evaluation of Toxoplasma gondii VEG and Neospora caninum LIV Genomes with Tachyzoite Stage Transcriptome and Proteome Defines Novel Transcript Features.</title>
        <authorList>
            <person name="Ramaprasad A."/>
            <person name="Mourier T."/>
            <person name="Naeem R."/>
            <person name="Malas T.B."/>
            <person name="Moussa E."/>
            <person name="Panigrahi A."/>
            <person name="Vermont S.J."/>
            <person name="Otto T.D."/>
            <person name="Wastling J."/>
            <person name="Pain A."/>
        </authorList>
    </citation>
    <scope>NUCLEOTIDE SEQUENCE</scope>
    <source>
        <strain evidence="5">Liverpool</strain>
    </source>
</reference>
<dbReference type="GO" id="GO:0005634">
    <property type="term" value="C:nucleus"/>
    <property type="evidence" value="ECO:0007669"/>
    <property type="project" value="UniProtKB-SubCell"/>
</dbReference>
<feature type="compositionally biased region" description="Low complexity" evidence="4">
    <location>
        <begin position="537"/>
        <end position="553"/>
    </location>
</feature>
<feature type="region of interest" description="Disordered" evidence="4">
    <location>
        <begin position="235"/>
        <end position="296"/>
    </location>
</feature>
<feature type="compositionally biased region" description="Polar residues" evidence="4">
    <location>
        <begin position="438"/>
        <end position="447"/>
    </location>
</feature>
<evidence type="ECO:0000256" key="2">
    <source>
        <dbReference type="ARBA" id="ARBA00010849"/>
    </source>
</evidence>
<feature type="region of interest" description="Disordered" evidence="4">
    <location>
        <begin position="530"/>
        <end position="656"/>
    </location>
</feature>
<accession>A0A0F7UF85</accession>
<feature type="compositionally biased region" description="Low complexity" evidence="4">
    <location>
        <begin position="573"/>
        <end position="589"/>
    </location>
</feature>
<feature type="compositionally biased region" description="Basic and acidic residues" evidence="4">
    <location>
        <begin position="172"/>
        <end position="187"/>
    </location>
</feature>
<dbReference type="InterPro" id="IPR049629">
    <property type="entry name" value="DPY30_SDC1_DD"/>
</dbReference>
<feature type="compositionally biased region" description="Basic and acidic residues" evidence="4">
    <location>
        <begin position="13"/>
        <end position="23"/>
    </location>
</feature>
<proteinExistence type="inferred from homology"/>
<dbReference type="Gene3D" id="1.20.890.10">
    <property type="entry name" value="cAMP-dependent protein kinase regulatory subunit, dimerization-anchoring domain"/>
    <property type="match status" value="1"/>
</dbReference>
<feature type="region of interest" description="Disordered" evidence="4">
    <location>
        <begin position="157"/>
        <end position="194"/>
    </location>
</feature>
<feature type="compositionally biased region" description="Polar residues" evidence="4">
    <location>
        <begin position="1"/>
        <end position="12"/>
    </location>
</feature>
<feature type="compositionally biased region" description="Low complexity" evidence="4">
    <location>
        <begin position="1044"/>
        <end position="1058"/>
    </location>
</feature>